<reference evidence="3" key="1">
    <citation type="submission" date="2017-06" db="EMBL/GenBank/DDBJ databases">
        <title>Whole genome sequence of Laribacter hongkongensis LHGZ1.</title>
        <authorList>
            <person name="Chen D."/>
            <person name="Wu H."/>
            <person name="Chen J."/>
        </authorList>
    </citation>
    <scope>NUCLEOTIDE SEQUENCE [LARGE SCALE GENOMIC DNA]</scope>
    <source>
        <strain evidence="3">LHGZ1</strain>
    </source>
</reference>
<dbReference type="PIRSF" id="PIRSF020606">
    <property type="entry name" value="UCP020606"/>
    <property type="match status" value="1"/>
</dbReference>
<evidence type="ECO:0000313" key="2">
    <source>
        <dbReference type="EMBL" id="ASJ23427.1"/>
    </source>
</evidence>
<dbReference type="EMBL" id="CP022115">
    <property type="protein sequence ID" value="ASJ23427.1"/>
    <property type="molecule type" value="Genomic_DNA"/>
</dbReference>
<gene>
    <name evidence="2" type="primary">yjdF</name>
    <name evidence="2" type="ORF">LHGZ1_0596</name>
</gene>
<feature type="transmembrane region" description="Helical" evidence="1">
    <location>
        <begin position="34"/>
        <end position="52"/>
    </location>
</feature>
<dbReference type="AlphaFoldDB" id="A0A248LFB2"/>
<dbReference type="InterPro" id="IPR014509">
    <property type="entry name" value="YjdF-like"/>
</dbReference>
<feature type="transmembrane region" description="Helical" evidence="1">
    <location>
        <begin position="158"/>
        <end position="181"/>
    </location>
</feature>
<proteinExistence type="predicted"/>
<protein>
    <submittedName>
        <fullName evidence="2">Inner membrane protein YjdF</fullName>
    </submittedName>
</protein>
<feature type="transmembrane region" description="Helical" evidence="1">
    <location>
        <begin position="201"/>
        <end position="219"/>
    </location>
</feature>
<organism evidence="2 3">
    <name type="scientific">Laribacter hongkongensis</name>
    <dbReference type="NCBI Taxonomy" id="168471"/>
    <lineage>
        <taxon>Bacteria</taxon>
        <taxon>Pseudomonadati</taxon>
        <taxon>Pseudomonadota</taxon>
        <taxon>Betaproteobacteria</taxon>
        <taxon>Neisseriales</taxon>
        <taxon>Aquaspirillaceae</taxon>
        <taxon>Laribacter</taxon>
    </lineage>
</organism>
<sequence>MDSNRARPAMPERCSLMARLSERALPASPPQPRLVSLLVWGLVPGVLLWSGVSPHDWLTWWLEVLPVLVGLPLLAWCHRHFPLTPLVQVAIALHMLVLLYGGHYTYALTPAGDWLQSWLGLSRNPFDRIGHLMQGAVPALVAREILLRRTPLTPGGWLTFLVISVCLAISAGYELIEFAAARLLGQGADQFLAMQGDVWDTQWDMLCALIGASVSLLLFSRWHDRQLA</sequence>
<feature type="transmembrane region" description="Helical" evidence="1">
    <location>
        <begin position="89"/>
        <end position="109"/>
    </location>
</feature>
<name>A0A248LFB2_9NEIS</name>
<evidence type="ECO:0000313" key="3">
    <source>
        <dbReference type="Proteomes" id="UP000197424"/>
    </source>
</evidence>
<keyword evidence="1" id="KW-0472">Membrane</keyword>
<feature type="transmembrane region" description="Helical" evidence="1">
    <location>
        <begin position="58"/>
        <end position="77"/>
    </location>
</feature>
<keyword evidence="1" id="KW-1133">Transmembrane helix</keyword>
<accession>A0A248LFB2</accession>
<dbReference type="InterPro" id="IPR058534">
    <property type="entry name" value="YjdF"/>
</dbReference>
<dbReference type="Pfam" id="PF09997">
    <property type="entry name" value="DUF2238"/>
    <property type="match status" value="1"/>
</dbReference>
<evidence type="ECO:0000256" key="1">
    <source>
        <dbReference type="SAM" id="Phobius"/>
    </source>
</evidence>
<feature type="transmembrane region" description="Helical" evidence="1">
    <location>
        <begin position="129"/>
        <end position="146"/>
    </location>
</feature>
<keyword evidence="1" id="KW-0812">Transmembrane</keyword>
<dbReference type="Proteomes" id="UP000197424">
    <property type="component" value="Chromosome"/>
</dbReference>